<dbReference type="Proteomes" id="UP001064971">
    <property type="component" value="Chromosome"/>
</dbReference>
<name>A0ABM8AGI8_9DEIO</name>
<keyword evidence="2" id="KW-1185">Reference proteome</keyword>
<accession>A0ABM8AGI8</accession>
<sequence length="125" mass="14012">MKKPIVIDLSEATGTNTVPLHFKAGGRVLRFEVPERSDEERARMAQQLQGCRSDEESLDLATDWLLACSRDGLSRAEVRELIRPEPVLAQALTVLLTGRLPDKKKMDLLMAKLADRLMDEVIEAI</sequence>
<evidence type="ECO:0000313" key="2">
    <source>
        <dbReference type="Proteomes" id="UP001064971"/>
    </source>
</evidence>
<protein>
    <submittedName>
        <fullName evidence="1">Uncharacterized protein</fullName>
    </submittedName>
</protein>
<proteinExistence type="predicted"/>
<gene>
    <name evidence="1" type="ORF">DAETH_28960</name>
</gene>
<dbReference type="RefSeq" id="WP_264775603.1">
    <property type="nucleotide sequence ID" value="NZ_AP026560.1"/>
</dbReference>
<reference evidence="1" key="1">
    <citation type="submission" date="2022-07" db="EMBL/GenBank/DDBJ databases">
        <title>Complete Genome Sequence of the Radioresistant Bacterium Deinococcus aetherius ST0316, Isolated from the Air Dust collected in Lower Stratosphere above Japan.</title>
        <authorList>
            <person name="Satoh K."/>
            <person name="Hagiwara K."/>
            <person name="Katsumata K."/>
            <person name="Kubo A."/>
            <person name="Yokobori S."/>
            <person name="Yamagishi A."/>
            <person name="Oono Y."/>
            <person name="Narumi I."/>
        </authorList>
    </citation>
    <scope>NUCLEOTIDE SEQUENCE</scope>
    <source>
        <strain evidence="1">ST0316</strain>
    </source>
</reference>
<evidence type="ECO:0000313" key="1">
    <source>
        <dbReference type="EMBL" id="BDP42927.1"/>
    </source>
</evidence>
<organism evidence="1 2">
    <name type="scientific">Deinococcus aetherius</name>
    <dbReference type="NCBI Taxonomy" id="200252"/>
    <lineage>
        <taxon>Bacteria</taxon>
        <taxon>Thermotogati</taxon>
        <taxon>Deinococcota</taxon>
        <taxon>Deinococci</taxon>
        <taxon>Deinococcales</taxon>
        <taxon>Deinococcaceae</taxon>
        <taxon>Deinococcus</taxon>
    </lineage>
</organism>
<dbReference type="EMBL" id="AP026560">
    <property type="protein sequence ID" value="BDP42927.1"/>
    <property type="molecule type" value="Genomic_DNA"/>
</dbReference>